<gene>
    <name evidence="3" type="ORF">DTL42_20840</name>
</gene>
<dbReference type="Proteomes" id="UP000253562">
    <property type="component" value="Unassembled WGS sequence"/>
</dbReference>
<keyword evidence="2" id="KW-0812">Transmembrane</keyword>
<evidence type="ECO:0000313" key="4">
    <source>
        <dbReference type="Proteomes" id="UP000253562"/>
    </source>
</evidence>
<feature type="compositionally biased region" description="Basic and acidic residues" evidence="1">
    <location>
        <begin position="11"/>
        <end position="21"/>
    </location>
</feature>
<name>A0A368KNF1_9BACT</name>
<feature type="region of interest" description="Disordered" evidence="1">
    <location>
        <begin position="1"/>
        <end position="21"/>
    </location>
</feature>
<evidence type="ECO:0000256" key="1">
    <source>
        <dbReference type="SAM" id="MobiDB-lite"/>
    </source>
</evidence>
<keyword evidence="2" id="KW-0472">Membrane</keyword>
<organism evidence="3 4">
    <name type="scientific">Bremerella cremea</name>
    <dbReference type="NCBI Taxonomy" id="1031537"/>
    <lineage>
        <taxon>Bacteria</taxon>
        <taxon>Pseudomonadati</taxon>
        <taxon>Planctomycetota</taxon>
        <taxon>Planctomycetia</taxon>
        <taxon>Pirellulales</taxon>
        <taxon>Pirellulaceae</taxon>
        <taxon>Bremerella</taxon>
    </lineage>
</organism>
<reference evidence="3 4" key="1">
    <citation type="submission" date="2018-07" db="EMBL/GenBank/DDBJ databases">
        <title>Comparative genomes isolates from brazilian mangrove.</title>
        <authorList>
            <person name="De Araujo J.E."/>
            <person name="Taketani R.G."/>
            <person name="Silva M.C.P."/>
            <person name="Lourenco M.V."/>
            <person name="Oliveira V.M."/>
            <person name="Andreote F.D."/>
        </authorList>
    </citation>
    <scope>NUCLEOTIDE SEQUENCE [LARGE SCALE GENOMIC DNA]</scope>
    <source>
        <strain evidence="3 4">HEX PRIS-MGV</strain>
    </source>
</reference>
<protein>
    <submittedName>
        <fullName evidence="3">Uncharacterized protein</fullName>
    </submittedName>
</protein>
<accession>A0A368KNF1</accession>
<dbReference type="RefSeq" id="WP_114371817.1">
    <property type="nucleotide sequence ID" value="NZ_QPEX01000045.1"/>
</dbReference>
<evidence type="ECO:0000256" key="2">
    <source>
        <dbReference type="SAM" id="Phobius"/>
    </source>
</evidence>
<feature type="transmembrane region" description="Helical" evidence="2">
    <location>
        <begin position="33"/>
        <end position="52"/>
    </location>
</feature>
<dbReference type="AlphaFoldDB" id="A0A368KNF1"/>
<proteinExistence type="predicted"/>
<feature type="transmembrane region" description="Helical" evidence="2">
    <location>
        <begin position="239"/>
        <end position="263"/>
    </location>
</feature>
<feature type="compositionally biased region" description="Acidic residues" evidence="1">
    <location>
        <begin position="1"/>
        <end position="10"/>
    </location>
</feature>
<evidence type="ECO:0000313" key="3">
    <source>
        <dbReference type="EMBL" id="RCS41040.1"/>
    </source>
</evidence>
<dbReference type="EMBL" id="QPEX01000045">
    <property type="protein sequence ID" value="RCS41040.1"/>
    <property type="molecule type" value="Genomic_DNA"/>
</dbReference>
<feature type="transmembrane region" description="Helical" evidence="2">
    <location>
        <begin position="137"/>
        <end position="162"/>
    </location>
</feature>
<comment type="caution">
    <text evidence="3">The sequence shown here is derived from an EMBL/GenBank/DDBJ whole genome shotgun (WGS) entry which is preliminary data.</text>
</comment>
<feature type="transmembrane region" description="Helical" evidence="2">
    <location>
        <begin position="203"/>
        <end position="227"/>
    </location>
</feature>
<feature type="transmembrane region" description="Helical" evidence="2">
    <location>
        <begin position="169"/>
        <end position="191"/>
    </location>
</feature>
<keyword evidence="2" id="KW-1133">Transmembrane helix</keyword>
<sequence length="269" mass="29771">MNDSLDTPDADESKPFRSPQEELSHHAAPADKFVLGPLLVGLSLVVGELMQIPFFNMIAEGDRSLAAKVFLLFPHLVAGVIAGLGLALLFQAIYRRRFSELMPGHWRLVVGLIWVVSDLVASPWYGEPGFTVGISSFFMANIIGQLVVGFFALLFFGLVAYWTKESKSWRIVACFMLVVVAAITLQVPVSLRVAQADAAPMRLLAVFLSGIHLFASLGTLVAFFAGLYLDYNRQTPRDVYHWIGIAYIFALPVIDILSQAFLYEGSWNR</sequence>
<feature type="transmembrane region" description="Helical" evidence="2">
    <location>
        <begin position="72"/>
        <end position="94"/>
    </location>
</feature>
<feature type="transmembrane region" description="Helical" evidence="2">
    <location>
        <begin position="106"/>
        <end position="125"/>
    </location>
</feature>